<dbReference type="GO" id="GO:0016020">
    <property type="term" value="C:membrane"/>
    <property type="evidence" value="ECO:0007669"/>
    <property type="project" value="InterPro"/>
</dbReference>
<feature type="signal peptide" evidence="3">
    <location>
        <begin position="1"/>
        <end position="18"/>
    </location>
</feature>
<dbReference type="OrthoDB" id="9814657at2"/>
<evidence type="ECO:0000313" key="5">
    <source>
        <dbReference type="EMBL" id="AUP80168.1"/>
    </source>
</evidence>
<comment type="similarity">
    <text evidence="1">Belongs to the membrane fusion protein (MFP) (TC 8.A.1) family.</text>
</comment>
<keyword evidence="3" id="KW-0732">Signal</keyword>
<dbReference type="GO" id="GO:0022857">
    <property type="term" value="F:transmembrane transporter activity"/>
    <property type="evidence" value="ECO:0007669"/>
    <property type="project" value="InterPro"/>
</dbReference>
<feature type="chain" id="PRO_5014597196" evidence="3">
    <location>
        <begin position="19"/>
        <end position="389"/>
    </location>
</feature>
<dbReference type="InterPro" id="IPR058647">
    <property type="entry name" value="BSH_CzcB-like"/>
</dbReference>
<dbReference type="GO" id="GO:0030313">
    <property type="term" value="C:cell envelope"/>
    <property type="evidence" value="ECO:0007669"/>
    <property type="project" value="TreeGrafter"/>
</dbReference>
<evidence type="ECO:0000313" key="6">
    <source>
        <dbReference type="Proteomes" id="UP000235826"/>
    </source>
</evidence>
<evidence type="ECO:0000256" key="2">
    <source>
        <dbReference type="ARBA" id="ARBA00022448"/>
    </source>
</evidence>
<dbReference type="GO" id="GO:0015679">
    <property type="term" value="P:plasma membrane copper ion transport"/>
    <property type="evidence" value="ECO:0007669"/>
    <property type="project" value="TreeGrafter"/>
</dbReference>
<keyword evidence="6" id="KW-1185">Reference proteome</keyword>
<dbReference type="SUPFAM" id="SSF111369">
    <property type="entry name" value="HlyD-like secretion proteins"/>
    <property type="match status" value="1"/>
</dbReference>
<protein>
    <submittedName>
        <fullName evidence="5">Efflux transporter periplasmic adaptor subunit</fullName>
    </submittedName>
</protein>
<dbReference type="PANTHER" id="PTHR30097">
    <property type="entry name" value="CATION EFFLUX SYSTEM PROTEIN CUSB"/>
    <property type="match status" value="1"/>
</dbReference>
<dbReference type="KEGG" id="fek:C1H87_16215"/>
<accession>A0A2K9PTM2</accession>
<dbReference type="InterPro" id="IPR051909">
    <property type="entry name" value="MFP_Cation_Efflux"/>
</dbReference>
<name>A0A2K9PTM2_9FLAO</name>
<reference evidence="5 6" key="1">
    <citation type="submission" date="2018-01" db="EMBL/GenBank/DDBJ databases">
        <title>Complete genome sequence of Flavivirga eckloniae ECD14 isolated from seaweed Ecklonia cava.</title>
        <authorList>
            <person name="Lee J.H."/>
            <person name="Baik K.S."/>
            <person name="Seong C.N."/>
        </authorList>
    </citation>
    <scope>NUCLEOTIDE SEQUENCE [LARGE SCALE GENOMIC DNA]</scope>
    <source>
        <strain evidence="5 6">ECD14</strain>
    </source>
</reference>
<dbReference type="Gene3D" id="2.40.50.100">
    <property type="match status" value="1"/>
</dbReference>
<gene>
    <name evidence="5" type="ORF">C1H87_16215</name>
</gene>
<dbReference type="NCBIfam" id="TIGR01730">
    <property type="entry name" value="RND_mfp"/>
    <property type="match status" value="1"/>
</dbReference>
<keyword evidence="2" id="KW-0813">Transport</keyword>
<sequence>MKRILHIYFLIIILLANACSNTKKQNTEPNGEEHKNIGVHIAKAQFIQAGMQLGSPVKKAFPEVINTTGIIDVPPKNRAVVSAIMGGYIKSVSLLVGDKVRKGQALLTIENQEFVTLQQKYLEAKNELTYLKAEYERQNTLVAENITSKKNFLKAESNYKKTKAVYHALDKQLHMLNISPKLVAQGNITTTAALYAPIKGSITKVNVVKGTYVTPTTEILEIVNNDHIHLDLVVFEKDIMKVRKGQAIQFRIPESSNEVFDASVYLVGTSIDANRTIKVHGHLADESKGHFLTGMFVNAQILVRSEDANATLPIALPEESIIEVNGKYVVLKLKEQKEGYVFEKVEIQVGKTSNGYTEIKSNHISKSDQVLVKGAFNLIDIEVSSGNSH</sequence>
<dbReference type="Pfam" id="PF25973">
    <property type="entry name" value="BSH_CzcB"/>
    <property type="match status" value="1"/>
</dbReference>
<evidence type="ECO:0000259" key="4">
    <source>
        <dbReference type="Pfam" id="PF25973"/>
    </source>
</evidence>
<dbReference type="Gene3D" id="2.40.30.170">
    <property type="match status" value="1"/>
</dbReference>
<proteinExistence type="inferred from homology"/>
<organism evidence="5 6">
    <name type="scientific">Flavivirga eckloniae</name>
    <dbReference type="NCBI Taxonomy" id="1803846"/>
    <lineage>
        <taxon>Bacteria</taxon>
        <taxon>Pseudomonadati</taxon>
        <taxon>Bacteroidota</taxon>
        <taxon>Flavobacteriia</taxon>
        <taxon>Flavobacteriales</taxon>
        <taxon>Flavobacteriaceae</taxon>
        <taxon>Flavivirga</taxon>
    </lineage>
</organism>
<dbReference type="InterPro" id="IPR006143">
    <property type="entry name" value="RND_pump_MFP"/>
</dbReference>
<feature type="domain" description="CzcB-like barrel-sandwich hybrid" evidence="4">
    <location>
        <begin position="79"/>
        <end position="223"/>
    </location>
</feature>
<dbReference type="RefSeq" id="WP_102756820.1">
    <property type="nucleotide sequence ID" value="NZ_CP025791.1"/>
</dbReference>
<evidence type="ECO:0000256" key="3">
    <source>
        <dbReference type="SAM" id="SignalP"/>
    </source>
</evidence>
<evidence type="ECO:0000256" key="1">
    <source>
        <dbReference type="ARBA" id="ARBA00009477"/>
    </source>
</evidence>
<dbReference type="EMBL" id="CP025791">
    <property type="protein sequence ID" value="AUP80168.1"/>
    <property type="molecule type" value="Genomic_DNA"/>
</dbReference>
<dbReference type="GO" id="GO:0060003">
    <property type="term" value="P:copper ion export"/>
    <property type="evidence" value="ECO:0007669"/>
    <property type="project" value="TreeGrafter"/>
</dbReference>
<dbReference type="AlphaFoldDB" id="A0A2K9PTM2"/>
<dbReference type="Proteomes" id="UP000235826">
    <property type="component" value="Chromosome"/>
</dbReference>
<dbReference type="Gene3D" id="2.40.420.20">
    <property type="match status" value="1"/>
</dbReference>
<dbReference type="PANTHER" id="PTHR30097:SF4">
    <property type="entry name" value="SLR6042 PROTEIN"/>
    <property type="match status" value="1"/>
</dbReference>